<dbReference type="GO" id="GO:0004252">
    <property type="term" value="F:serine-type endopeptidase activity"/>
    <property type="evidence" value="ECO:0007669"/>
    <property type="project" value="InterPro"/>
</dbReference>
<dbReference type="GO" id="GO:0006508">
    <property type="term" value="P:proteolysis"/>
    <property type="evidence" value="ECO:0007669"/>
    <property type="project" value="InterPro"/>
</dbReference>
<dbReference type="Gene3D" id="3.40.50.200">
    <property type="entry name" value="Peptidase S8/S53 domain"/>
    <property type="match status" value="2"/>
</dbReference>
<dbReference type="AlphaFoldDB" id="A0A644XV72"/>
<comment type="similarity">
    <text evidence="1">Belongs to the peptidase S8 family.</text>
</comment>
<organism evidence="3">
    <name type="scientific">bioreactor metagenome</name>
    <dbReference type="NCBI Taxonomy" id="1076179"/>
    <lineage>
        <taxon>unclassified sequences</taxon>
        <taxon>metagenomes</taxon>
        <taxon>ecological metagenomes</taxon>
    </lineage>
</organism>
<sequence length="528" mass="59329">MKRYIVAALLIIVLNPCIGQNSGEWYKNNLENGWFGVELHKAKELLNSKPVKKSPVVAVIGFGADVEHESLVNSVWINTKEILDGIDNDRNGLVDDIHGWNFLGSADGSMMDFMTYESDREWIRLKEKYADLIYDGKEFFKYKNGVREYLSSEVDKEEQKYFSSLTILWDSNLGKKYNSYIAALLTKEYVGKWDAELKKLFPGKTRSEIFLEDLNNTIFNRKSGDDDTLRKSAVFVASMYANFVSGTMKATSEKMTWEHVFDNFVNNYPDFTYNSYLRELNGLKADTRKLVVGDNYLDITDRNHGNNKLLTSNSLHGTMMFGIITSAAPDAKIMNLVVGINYGDPFLKDIALSIRYAVDNSADIIVLPQQQLLYPAEQKEWVSDALKYAHKKGVLVIVPAQVVSKKHIGRELYPNRFMAGKFKLDNLIVVANSNENGSPANLQYNWDNVDILAPGENIFSTSPGDLFSTASNPSYGAAVTAGVAALLKSYYPNLDGVKLRKLLLENPTPSKDKELSIGILNASKCIPR</sequence>
<name>A0A644XV72_9ZZZZ</name>
<proteinExistence type="inferred from homology"/>
<dbReference type="InterPro" id="IPR036852">
    <property type="entry name" value="Peptidase_S8/S53_dom_sf"/>
</dbReference>
<dbReference type="SUPFAM" id="SSF52743">
    <property type="entry name" value="Subtilisin-like"/>
    <property type="match status" value="1"/>
</dbReference>
<dbReference type="PANTHER" id="PTHR43399">
    <property type="entry name" value="SUBTILISIN-RELATED"/>
    <property type="match status" value="1"/>
</dbReference>
<feature type="domain" description="Peptidase S8/S53" evidence="2">
    <location>
        <begin position="295"/>
        <end position="510"/>
    </location>
</feature>
<gene>
    <name evidence="3" type="ORF">SDC9_66551</name>
</gene>
<evidence type="ECO:0000313" key="3">
    <source>
        <dbReference type="EMBL" id="MPM20122.1"/>
    </source>
</evidence>
<protein>
    <recommendedName>
        <fullName evidence="2">Peptidase S8/S53 domain-containing protein</fullName>
    </recommendedName>
</protein>
<evidence type="ECO:0000256" key="1">
    <source>
        <dbReference type="ARBA" id="ARBA00011073"/>
    </source>
</evidence>
<dbReference type="PANTHER" id="PTHR43399:SF4">
    <property type="entry name" value="CELL WALL-ASSOCIATED PROTEASE"/>
    <property type="match status" value="1"/>
</dbReference>
<dbReference type="Pfam" id="PF00082">
    <property type="entry name" value="Peptidase_S8"/>
    <property type="match status" value="1"/>
</dbReference>
<evidence type="ECO:0000259" key="2">
    <source>
        <dbReference type="Pfam" id="PF00082"/>
    </source>
</evidence>
<dbReference type="InterPro" id="IPR000209">
    <property type="entry name" value="Peptidase_S8/S53_dom"/>
</dbReference>
<comment type="caution">
    <text evidence="3">The sequence shown here is derived from an EMBL/GenBank/DDBJ whole genome shotgun (WGS) entry which is preliminary data.</text>
</comment>
<dbReference type="InterPro" id="IPR051048">
    <property type="entry name" value="Peptidase_S8/S53_subtilisin"/>
</dbReference>
<dbReference type="EMBL" id="VSSQ01003317">
    <property type="protein sequence ID" value="MPM20122.1"/>
    <property type="molecule type" value="Genomic_DNA"/>
</dbReference>
<reference evidence="3" key="1">
    <citation type="submission" date="2019-08" db="EMBL/GenBank/DDBJ databases">
        <authorList>
            <person name="Kucharzyk K."/>
            <person name="Murdoch R.W."/>
            <person name="Higgins S."/>
            <person name="Loffler F."/>
        </authorList>
    </citation>
    <scope>NUCLEOTIDE SEQUENCE</scope>
</reference>
<accession>A0A644XV72</accession>